<dbReference type="Proteomes" id="UP000800235">
    <property type="component" value="Unassembled WGS sequence"/>
</dbReference>
<organism evidence="3 4">
    <name type="scientific">Tothia fuscella</name>
    <dbReference type="NCBI Taxonomy" id="1048955"/>
    <lineage>
        <taxon>Eukaryota</taxon>
        <taxon>Fungi</taxon>
        <taxon>Dikarya</taxon>
        <taxon>Ascomycota</taxon>
        <taxon>Pezizomycotina</taxon>
        <taxon>Dothideomycetes</taxon>
        <taxon>Pleosporomycetidae</taxon>
        <taxon>Venturiales</taxon>
        <taxon>Cylindrosympodiaceae</taxon>
        <taxon>Tothia</taxon>
    </lineage>
</organism>
<feature type="domain" description="HTH cro/C1-type" evidence="2">
    <location>
        <begin position="103"/>
        <end position="123"/>
    </location>
</feature>
<feature type="region of interest" description="Disordered" evidence="1">
    <location>
        <begin position="33"/>
        <end position="52"/>
    </location>
</feature>
<dbReference type="Gene3D" id="1.25.40.10">
    <property type="entry name" value="Tetratricopeptide repeat domain"/>
    <property type="match status" value="1"/>
</dbReference>
<reference evidence="3" key="1">
    <citation type="journal article" date="2020" name="Stud. Mycol.">
        <title>101 Dothideomycetes genomes: a test case for predicting lifestyles and emergence of pathogens.</title>
        <authorList>
            <person name="Haridas S."/>
            <person name="Albert R."/>
            <person name="Binder M."/>
            <person name="Bloem J."/>
            <person name="Labutti K."/>
            <person name="Salamov A."/>
            <person name="Andreopoulos B."/>
            <person name="Baker S."/>
            <person name="Barry K."/>
            <person name="Bills G."/>
            <person name="Bluhm B."/>
            <person name="Cannon C."/>
            <person name="Castanera R."/>
            <person name="Culley D."/>
            <person name="Daum C."/>
            <person name="Ezra D."/>
            <person name="Gonzalez J."/>
            <person name="Henrissat B."/>
            <person name="Kuo A."/>
            <person name="Liang C."/>
            <person name="Lipzen A."/>
            <person name="Lutzoni F."/>
            <person name="Magnuson J."/>
            <person name="Mondo S."/>
            <person name="Nolan M."/>
            <person name="Ohm R."/>
            <person name="Pangilinan J."/>
            <person name="Park H.-J."/>
            <person name="Ramirez L."/>
            <person name="Alfaro M."/>
            <person name="Sun H."/>
            <person name="Tritt A."/>
            <person name="Yoshinaga Y."/>
            <person name="Zwiers L.-H."/>
            <person name="Turgeon B."/>
            <person name="Goodwin S."/>
            <person name="Spatafora J."/>
            <person name="Crous P."/>
            <person name="Grigoriev I."/>
        </authorList>
    </citation>
    <scope>NUCLEOTIDE SEQUENCE</scope>
    <source>
        <strain evidence="3">CBS 130266</strain>
    </source>
</reference>
<dbReference type="PROSITE" id="PS50943">
    <property type="entry name" value="HTH_CROC1"/>
    <property type="match status" value="1"/>
</dbReference>
<dbReference type="OrthoDB" id="5379420at2759"/>
<evidence type="ECO:0000259" key="2">
    <source>
        <dbReference type="PROSITE" id="PS50943"/>
    </source>
</evidence>
<evidence type="ECO:0000313" key="4">
    <source>
        <dbReference type="Proteomes" id="UP000800235"/>
    </source>
</evidence>
<evidence type="ECO:0000313" key="3">
    <source>
        <dbReference type="EMBL" id="KAF2434629.1"/>
    </source>
</evidence>
<name>A0A9P4U1F8_9PEZI</name>
<dbReference type="InterPro" id="IPR001387">
    <property type="entry name" value="Cro/C1-type_HTH"/>
</dbReference>
<accession>A0A9P4U1F8</accession>
<proteinExistence type="predicted"/>
<gene>
    <name evidence="3" type="ORF">EJ08DRAFT_657352</name>
</gene>
<evidence type="ECO:0000256" key="1">
    <source>
        <dbReference type="SAM" id="MobiDB-lite"/>
    </source>
</evidence>
<keyword evidence="4" id="KW-1185">Reference proteome</keyword>
<dbReference type="InterPro" id="IPR011990">
    <property type="entry name" value="TPR-like_helical_dom_sf"/>
</dbReference>
<feature type="compositionally biased region" description="Polar residues" evidence="1">
    <location>
        <begin position="34"/>
        <end position="46"/>
    </location>
</feature>
<comment type="caution">
    <text evidence="3">The sequence shown here is derived from an EMBL/GenBank/DDBJ whole genome shotgun (WGS) entry which is preliminary data.</text>
</comment>
<dbReference type="AlphaFoldDB" id="A0A9P4U1F8"/>
<dbReference type="EMBL" id="MU007016">
    <property type="protein sequence ID" value="KAF2434629.1"/>
    <property type="molecule type" value="Genomic_DNA"/>
</dbReference>
<sequence length="557" mass="63515">MDKEMKGWSNKKDPQDLVRQQIELAQRIAKAKQVTPQASVNGNNKSTGGGLRDKLYAPSMARKEQEKSIPDAVFDTAYQKGFLNINGTKCRILRGKFEQMGMEPTADKLVGICKYLQVDIDDVVQISRIQLKSRNAWDRRQGQLLLATACRAGSRTAIVYNLHLAYKQSQFNHSSLAKERNAFNSLVREGTYVPALMLAAKVHESQGNSKAAMDLYMRITSLQDDATFTPIEQSSATNKSESEAELELIQGTDLDICSAWLAMADKHCDGDPDTNPYYDFDKSKECFRRAALDFDDPRAYIFLSQCEDGELFWEDNENSVYNDEDGRKVDERALPLLTSDWINFRIKAAASGDAESAYRLGQVYSLPLEKIDTIKDRVVRDEILNHPCIAWPQRLDNMALSFVNRFRPEPTEDPTGLIQKGMDHAKLRGAQWRALYAEKWFEIAYDAGYSEAILECARIRWFRQFYQQAVELIRPLRSGNPARFGTQWDFIPREALALVQEWMKTPEGESLYKNNQVARECVDEMLVKKKYVLKPLKSGYEASPAVQKLMREKEAAK</sequence>
<protein>
    <recommendedName>
        <fullName evidence="2">HTH cro/C1-type domain-containing protein</fullName>
    </recommendedName>
</protein>